<evidence type="ECO:0000313" key="2">
    <source>
        <dbReference type="EMBL" id="KMQ81701.1"/>
    </source>
</evidence>
<feature type="region of interest" description="Disordered" evidence="1">
    <location>
        <begin position="1"/>
        <end position="82"/>
    </location>
</feature>
<feature type="compositionally biased region" description="Basic and acidic residues" evidence="1">
    <location>
        <begin position="64"/>
        <end position="82"/>
    </location>
</feature>
<evidence type="ECO:0000256" key="1">
    <source>
        <dbReference type="SAM" id="MobiDB-lite"/>
    </source>
</evidence>
<dbReference type="Proteomes" id="UP000036403">
    <property type="component" value="Unassembled WGS sequence"/>
</dbReference>
<proteinExistence type="predicted"/>
<accession>A0A0J7JV34</accession>
<name>A0A0J7JV34_LASNI</name>
<evidence type="ECO:0000313" key="3">
    <source>
        <dbReference type="Proteomes" id="UP000036403"/>
    </source>
</evidence>
<gene>
    <name evidence="2" type="ORF">RF55_25515</name>
</gene>
<protein>
    <submittedName>
        <fullName evidence="2">Uncharacterized protein</fullName>
    </submittedName>
</protein>
<dbReference type="PaxDb" id="67767-A0A0J7JV34"/>
<keyword evidence="3" id="KW-1185">Reference proteome</keyword>
<reference evidence="2 3" key="1">
    <citation type="submission" date="2015-04" db="EMBL/GenBank/DDBJ databases">
        <title>Lasius niger genome sequencing.</title>
        <authorList>
            <person name="Konorov E.A."/>
            <person name="Nikitin M.A."/>
            <person name="Kirill M.V."/>
            <person name="Chang P."/>
        </authorList>
    </citation>
    <scope>NUCLEOTIDE SEQUENCE [LARGE SCALE GENOMIC DNA]</scope>
    <source>
        <tissue evidence="2">Whole</tissue>
    </source>
</reference>
<dbReference type="EMBL" id="LBMM01032605">
    <property type="protein sequence ID" value="KMQ81701.1"/>
    <property type="molecule type" value="Genomic_DNA"/>
</dbReference>
<organism evidence="2 3">
    <name type="scientific">Lasius niger</name>
    <name type="common">Black garden ant</name>
    <dbReference type="NCBI Taxonomy" id="67767"/>
    <lineage>
        <taxon>Eukaryota</taxon>
        <taxon>Metazoa</taxon>
        <taxon>Ecdysozoa</taxon>
        <taxon>Arthropoda</taxon>
        <taxon>Hexapoda</taxon>
        <taxon>Insecta</taxon>
        <taxon>Pterygota</taxon>
        <taxon>Neoptera</taxon>
        <taxon>Endopterygota</taxon>
        <taxon>Hymenoptera</taxon>
        <taxon>Apocrita</taxon>
        <taxon>Aculeata</taxon>
        <taxon>Formicoidea</taxon>
        <taxon>Formicidae</taxon>
        <taxon>Formicinae</taxon>
        <taxon>Lasius</taxon>
        <taxon>Lasius</taxon>
    </lineage>
</organism>
<dbReference type="AlphaFoldDB" id="A0A0J7JV34"/>
<feature type="compositionally biased region" description="Basic and acidic residues" evidence="1">
    <location>
        <begin position="37"/>
        <end position="51"/>
    </location>
</feature>
<sequence length="82" mass="8847">MSSGHNLTLKPEAPSDSSDPVSREEPMMEASQGEISATKKQETPPKEDKTVRPAAIPKEGQAAEEPRKKEVADCEKSQPGET</sequence>
<comment type="caution">
    <text evidence="2">The sequence shown here is derived from an EMBL/GenBank/DDBJ whole genome shotgun (WGS) entry which is preliminary data.</text>
</comment>